<comment type="similarity">
    <text evidence="2 12">Belongs to the Nudix hydrolase family.</text>
</comment>
<dbReference type="PANTHER" id="PTHR47707">
    <property type="entry name" value="8-OXO-DGTP DIPHOSPHATASE"/>
    <property type="match status" value="1"/>
</dbReference>
<dbReference type="InterPro" id="IPR020084">
    <property type="entry name" value="NUDIX_hydrolase_CS"/>
</dbReference>
<dbReference type="RefSeq" id="WP_310173504.1">
    <property type="nucleotide sequence ID" value="NZ_BAABHE010000001.1"/>
</dbReference>
<evidence type="ECO:0000256" key="2">
    <source>
        <dbReference type="ARBA" id="ARBA00005582"/>
    </source>
</evidence>
<dbReference type="GO" id="GO:0035539">
    <property type="term" value="F:8-oxo-7,8-dihydrodeoxyguanosine triphosphate pyrophosphatase activity"/>
    <property type="evidence" value="ECO:0007669"/>
    <property type="project" value="UniProtKB-EC"/>
</dbReference>
<proteinExistence type="inferred from homology"/>
<evidence type="ECO:0000259" key="13">
    <source>
        <dbReference type="PROSITE" id="PS51462"/>
    </source>
</evidence>
<feature type="domain" description="Nudix hydrolase" evidence="13">
    <location>
        <begin position="6"/>
        <end position="142"/>
    </location>
</feature>
<dbReference type="Gene3D" id="3.90.79.10">
    <property type="entry name" value="Nucleoside Triphosphate Pyrophosphohydrolase"/>
    <property type="match status" value="1"/>
</dbReference>
<name>A0ABU2B3L4_9MICC</name>
<dbReference type="SUPFAM" id="SSF55811">
    <property type="entry name" value="Nudix"/>
    <property type="match status" value="1"/>
</dbReference>
<dbReference type="InterPro" id="IPR047127">
    <property type="entry name" value="MutT-like"/>
</dbReference>
<evidence type="ECO:0000313" key="15">
    <source>
        <dbReference type="Proteomes" id="UP001183794"/>
    </source>
</evidence>
<dbReference type="CDD" id="cd03425">
    <property type="entry name" value="NUDIX_MutT_NudA_like"/>
    <property type="match status" value="1"/>
</dbReference>
<accession>A0ABU2B3L4</accession>
<evidence type="ECO:0000256" key="6">
    <source>
        <dbReference type="ARBA" id="ARBA00022763"/>
    </source>
</evidence>
<dbReference type="Pfam" id="PF00293">
    <property type="entry name" value="NUDIX"/>
    <property type="match status" value="1"/>
</dbReference>
<keyword evidence="15" id="KW-1185">Reference proteome</keyword>
<dbReference type="PROSITE" id="PS00893">
    <property type="entry name" value="NUDIX_BOX"/>
    <property type="match status" value="1"/>
</dbReference>
<evidence type="ECO:0000313" key="14">
    <source>
        <dbReference type="EMBL" id="MDR7347388.1"/>
    </source>
</evidence>
<dbReference type="InterPro" id="IPR020476">
    <property type="entry name" value="Nudix_hydrolase"/>
</dbReference>
<keyword evidence="8" id="KW-0460">Magnesium</keyword>
<dbReference type="PROSITE" id="PS51462">
    <property type="entry name" value="NUDIX"/>
    <property type="match status" value="1"/>
</dbReference>
<dbReference type="EC" id="3.6.1.55" evidence="11"/>
<comment type="catalytic activity">
    <reaction evidence="10">
        <text>8-oxo-dGTP + H2O = 8-oxo-dGMP + diphosphate + H(+)</text>
        <dbReference type="Rhea" id="RHEA:31575"/>
        <dbReference type="ChEBI" id="CHEBI:15377"/>
        <dbReference type="ChEBI" id="CHEBI:15378"/>
        <dbReference type="ChEBI" id="CHEBI:33019"/>
        <dbReference type="ChEBI" id="CHEBI:63224"/>
        <dbReference type="ChEBI" id="CHEBI:77896"/>
        <dbReference type="EC" id="3.6.1.55"/>
    </reaction>
</comment>
<dbReference type="Proteomes" id="UP001183794">
    <property type="component" value="Unassembled WGS sequence"/>
</dbReference>
<evidence type="ECO:0000256" key="4">
    <source>
        <dbReference type="ARBA" id="ARBA00022705"/>
    </source>
</evidence>
<protein>
    <recommendedName>
        <fullName evidence="11">8-oxo-dGTP diphosphatase</fullName>
        <ecNumber evidence="11">3.6.1.55</ecNumber>
    </recommendedName>
</protein>
<gene>
    <name evidence="14" type="ORF">J2S62_001645</name>
</gene>
<dbReference type="PRINTS" id="PR00502">
    <property type="entry name" value="NUDIXFAMILY"/>
</dbReference>
<evidence type="ECO:0000256" key="12">
    <source>
        <dbReference type="RuleBase" id="RU003476"/>
    </source>
</evidence>
<evidence type="ECO:0000256" key="8">
    <source>
        <dbReference type="ARBA" id="ARBA00022842"/>
    </source>
</evidence>
<keyword evidence="5" id="KW-0479">Metal-binding</keyword>
<dbReference type="InterPro" id="IPR000086">
    <property type="entry name" value="NUDIX_hydrolase_dom"/>
</dbReference>
<keyword evidence="7 12" id="KW-0378">Hydrolase</keyword>
<organism evidence="14 15">
    <name type="scientific">Enteractinococcus fodinae</name>
    <dbReference type="NCBI Taxonomy" id="684663"/>
    <lineage>
        <taxon>Bacteria</taxon>
        <taxon>Bacillati</taxon>
        <taxon>Actinomycetota</taxon>
        <taxon>Actinomycetes</taxon>
        <taxon>Micrococcales</taxon>
        <taxon>Micrococcaceae</taxon>
    </lineage>
</organism>
<evidence type="ECO:0000256" key="7">
    <source>
        <dbReference type="ARBA" id="ARBA00022801"/>
    </source>
</evidence>
<sequence>MQHSSSRPIVVGAAILDSAHQPTKLLAARRKAPKSLAGFWEFPGGKVEEHESFEAGLCREVYEELGVEIAIQDLVVAPAQDGWRLDNGMNMHVYTAVITAGQPAPLIEHDRLEWVGLNGSQLHALEWIPADRPILEALLQQLEHARTSP</sequence>
<reference evidence="14 15" key="1">
    <citation type="submission" date="2023-07" db="EMBL/GenBank/DDBJ databases">
        <title>Sequencing the genomes of 1000 actinobacteria strains.</title>
        <authorList>
            <person name="Klenk H.-P."/>
        </authorList>
    </citation>
    <scope>NUCLEOTIDE SEQUENCE [LARGE SCALE GENOMIC DNA]</scope>
    <source>
        <strain evidence="14 15">DSM 22966</strain>
    </source>
</reference>
<evidence type="ECO:0000256" key="9">
    <source>
        <dbReference type="ARBA" id="ARBA00023204"/>
    </source>
</evidence>
<evidence type="ECO:0000256" key="1">
    <source>
        <dbReference type="ARBA" id="ARBA00001946"/>
    </source>
</evidence>
<evidence type="ECO:0000256" key="10">
    <source>
        <dbReference type="ARBA" id="ARBA00035861"/>
    </source>
</evidence>
<comment type="caution">
    <text evidence="14">The sequence shown here is derived from an EMBL/GenBank/DDBJ whole genome shotgun (WGS) entry which is preliminary data.</text>
</comment>
<comment type="cofactor">
    <cofactor evidence="1">
        <name>Mg(2+)</name>
        <dbReference type="ChEBI" id="CHEBI:18420"/>
    </cofactor>
</comment>
<dbReference type="PANTHER" id="PTHR47707:SF1">
    <property type="entry name" value="NUDIX HYDROLASE FAMILY PROTEIN"/>
    <property type="match status" value="1"/>
</dbReference>
<keyword evidence="3" id="KW-0515">Mutator protein</keyword>
<keyword evidence="4" id="KW-0235">DNA replication</keyword>
<dbReference type="InterPro" id="IPR015797">
    <property type="entry name" value="NUDIX_hydrolase-like_dom_sf"/>
</dbReference>
<keyword evidence="9" id="KW-0234">DNA repair</keyword>
<keyword evidence="6" id="KW-0227">DNA damage</keyword>
<evidence type="ECO:0000256" key="11">
    <source>
        <dbReference type="ARBA" id="ARBA00038905"/>
    </source>
</evidence>
<dbReference type="EMBL" id="JAVDYJ010000001">
    <property type="protein sequence ID" value="MDR7347388.1"/>
    <property type="molecule type" value="Genomic_DNA"/>
</dbReference>
<evidence type="ECO:0000256" key="5">
    <source>
        <dbReference type="ARBA" id="ARBA00022723"/>
    </source>
</evidence>
<evidence type="ECO:0000256" key="3">
    <source>
        <dbReference type="ARBA" id="ARBA00022457"/>
    </source>
</evidence>